<evidence type="ECO:0000313" key="2">
    <source>
        <dbReference type="EMBL" id="PRT56537.1"/>
    </source>
</evidence>
<accession>A0A2T0FNI1</accession>
<dbReference type="GeneID" id="36517905"/>
<dbReference type="Proteomes" id="UP000238350">
    <property type="component" value="Unassembled WGS sequence"/>
</dbReference>
<proteinExistence type="predicted"/>
<dbReference type="SUPFAM" id="SSF81901">
    <property type="entry name" value="HCP-like"/>
    <property type="match status" value="1"/>
</dbReference>
<dbReference type="EMBL" id="NDIQ01000022">
    <property type="protein sequence ID" value="PRT56537.1"/>
    <property type="molecule type" value="Genomic_DNA"/>
</dbReference>
<dbReference type="Gene3D" id="1.25.40.10">
    <property type="entry name" value="Tetratricopeptide repeat domain"/>
    <property type="match status" value="1"/>
</dbReference>
<evidence type="ECO:0000256" key="1">
    <source>
        <dbReference type="PROSITE-ProRule" id="PRU00339"/>
    </source>
</evidence>
<dbReference type="InterPro" id="IPR019734">
    <property type="entry name" value="TPR_rpt"/>
</dbReference>
<gene>
    <name evidence="2" type="ORF">B9G98_04157</name>
</gene>
<protein>
    <submittedName>
        <fullName evidence="2">Protein MSS2, mitochondrial</fullName>
    </submittedName>
</protein>
<feature type="repeat" description="TPR" evidence="1">
    <location>
        <begin position="161"/>
        <end position="194"/>
    </location>
</feature>
<evidence type="ECO:0000313" key="3">
    <source>
        <dbReference type="Proteomes" id="UP000238350"/>
    </source>
</evidence>
<organism evidence="2 3">
    <name type="scientific">Wickerhamiella sorbophila</name>
    <dbReference type="NCBI Taxonomy" id="45607"/>
    <lineage>
        <taxon>Eukaryota</taxon>
        <taxon>Fungi</taxon>
        <taxon>Dikarya</taxon>
        <taxon>Ascomycota</taxon>
        <taxon>Saccharomycotina</taxon>
        <taxon>Dipodascomycetes</taxon>
        <taxon>Dipodascales</taxon>
        <taxon>Trichomonascaceae</taxon>
        <taxon>Wickerhamiella</taxon>
    </lineage>
</organism>
<reference evidence="2 3" key="1">
    <citation type="submission" date="2017-04" db="EMBL/GenBank/DDBJ databases">
        <title>Genome sequencing of [Candida] sorbophila.</title>
        <authorList>
            <person name="Ahn J.O."/>
        </authorList>
    </citation>
    <scope>NUCLEOTIDE SEQUENCE [LARGE SCALE GENOMIC DNA]</scope>
    <source>
        <strain evidence="2 3">DS02</strain>
    </source>
</reference>
<keyword evidence="1" id="KW-0802">TPR repeat</keyword>
<keyword evidence="3" id="KW-1185">Reference proteome</keyword>
<dbReference type="AlphaFoldDB" id="A0A2T0FNI1"/>
<dbReference type="RefSeq" id="XP_024666482.1">
    <property type="nucleotide sequence ID" value="XM_024810714.1"/>
</dbReference>
<comment type="caution">
    <text evidence="2">The sequence shown here is derived from an EMBL/GenBank/DDBJ whole genome shotgun (WGS) entry which is preliminary data.</text>
</comment>
<dbReference type="OrthoDB" id="1658288at2759"/>
<sequence length="325" mass="35844">MIAGIPKRVLRKYFYELKLPISYNKASQAVASCLAETRLPKGVNASDLVTLKRALETWRRRESTVSRLAVEAEMALLETAAEMGDRAAIALLCGARLSEKSATEQDWKDGSDLLKKLMDRKFPLAYKISGDLAYKLGQLAQATKFYQLAVDDGLEDNRLQTECWRNIGHLSFKQGDLSRALSAFSEACQHAADSRQVADCHFFLAQLREANREASRAHLEMAAFHGLSDAFVPLGMLLLNYFGEAALAKHWLALALVTDKSGAAAVGLFDAAMRLKDYSLAQSALSRVRAHPNAEELVKTRTDSIQELALATTETTAVAGDRWSF</sequence>
<name>A0A2T0FNI1_9ASCO</name>
<dbReference type="PROSITE" id="PS50005">
    <property type="entry name" value="TPR"/>
    <property type="match status" value="1"/>
</dbReference>
<dbReference type="InterPro" id="IPR011990">
    <property type="entry name" value="TPR-like_helical_dom_sf"/>
</dbReference>
<dbReference type="STRING" id="45607.A0A2T0FNI1"/>